<dbReference type="EMBL" id="JARYMX010000061">
    <property type="protein sequence ID" value="KAJ9536103.1"/>
    <property type="molecule type" value="Genomic_DNA"/>
</dbReference>
<dbReference type="GO" id="GO:0048367">
    <property type="term" value="P:shoot system development"/>
    <property type="evidence" value="ECO:0007669"/>
    <property type="project" value="InterPro"/>
</dbReference>
<comment type="caution">
    <text evidence="1">The sequence shown here is derived from an EMBL/GenBank/DDBJ whole genome shotgun (WGS) entry which is preliminary data.</text>
</comment>
<dbReference type="GO" id="GO:0048364">
    <property type="term" value="P:root development"/>
    <property type="evidence" value="ECO:0007669"/>
    <property type="project" value="InterPro"/>
</dbReference>
<dbReference type="AlphaFoldDB" id="A0AA38SC14"/>
<dbReference type="InterPro" id="IPR004320">
    <property type="entry name" value="BPS1_pln"/>
</dbReference>
<sequence length="298" mass="34165">MVVSLRFNSKFQKKSLSLPCRSHPSTLRIEEELNKIKASCSTTQSADSVSYGLSRLIELYNCLDDLLDSSETRNLISSHRKEPWVEEVMEGSMKLLDVCSSVRDVMLQMEERVRDIQCALRRRKGHASMEVGIEKYKRFRKKTTKDAKVMITHLKQSEKVMGLLADPDNHHLTATIRVFMEVTEMTIVIFESLLMFLASPVSKRNGWSLVVSKLISKRTVACQEDEKPDRVTNELETVDVALNNVLCDGEDSWTENTRISQFKLEGLQSKMMKIESGLECMFRIFVKTRTTLLNIISM</sequence>
<gene>
    <name evidence="1" type="ORF">OSB04_un000713</name>
</gene>
<name>A0AA38SC14_9ASTR</name>
<dbReference type="Pfam" id="PF03087">
    <property type="entry name" value="BPS1"/>
    <property type="match status" value="1"/>
</dbReference>
<reference evidence="1" key="1">
    <citation type="submission" date="2023-03" db="EMBL/GenBank/DDBJ databases">
        <title>Chromosome-scale reference genome and RAD-based genetic map of yellow starthistle (Centaurea solstitialis) reveal putative structural variation and QTLs associated with invader traits.</title>
        <authorList>
            <person name="Reatini B."/>
            <person name="Cang F.A."/>
            <person name="Jiang Q."/>
            <person name="Mckibben M.T.W."/>
            <person name="Barker M.S."/>
            <person name="Rieseberg L.H."/>
            <person name="Dlugosch K.M."/>
        </authorList>
    </citation>
    <scope>NUCLEOTIDE SEQUENCE</scope>
    <source>
        <strain evidence="1">CAN-66</strain>
        <tissue evidence="1">Leaf</tissue>
    </source>
</reference>
<keyword evidence="2" id="KW-1185">Reference proteome</keyword>
<evidence type="ECO:0008006" key="3">
    <source>
        <dbReference type="Google" id="ProtNLM"/>
    </source>
</evidence>
<evidence type="ECO:0000313" key="1">
    <source>
        <dbReference type="EMBL" id="KAJ9536103.1"/>
    </source>
</evidence>
<organism evidence="1 2">
    <name type="scientific">Centaurea solstitialis</name>
    <name type="common">yellow star-thistle</name>
    <dbReference type="NCBI Taxonomy" id="347529"/>
    <lineage>
        <taxon>Eukaryota</taxon>
        <taxon>Viridiplantae</taxon>
        <taxon>Streptophyta</taxon>
        <taxon>Embryophyta</taxon>
        <taxon>Tracheophyta</taxon>
        <taxon>Spermatophyta</taxon>
        <taxon>Magnoliopsida</taxon>
        <taxon>eudicotyledons</taxon>
        <taxon>Gunneridae</taxon>
        <taxon>Pentapetalae</taxon>
        <taxon>asterids</taxon>
        <taxon>campanulids</taxon>
        <taxon>Asterales</taxon>
        <taxon>Asteraceae</taxon>
        <taxon>Carduoideae</taxon>
        <taxon>Cardueae</taxon>
        <taxon>Centaureinae</taxon>
        <taxon>Centaurea</taxon>
    </lineage>
</organism>
<evidence type="ECO:0000313" key="2">
    <source>
        <dbReference type="Proteomes" id="UP001172457"/>
    </source>
</evidence>
<dbReference type="PANTHER" id="PTHR33070:SF109">
    <property type="entry name" value="DOMAIN PROTEIN, PUTATIVE (DUF241)-RELATED"/>
    <property type="match status" value="1"/>
</dbReference>
<dbReference type="PANTHER" id="PTHR33070">
    <property type="entry name" value="OS06G0725500 PROTEIN"/>
    <property type="match status" value="1"/>
</dbReference>
<proteinExistence type="predicted"/>
<protein>
    <recommendedName>
        <fullName evidence="3">DUF241 domain protein</fullName>
    </recommendedName>
</protein>
<dbReference type="Proteomes" id="UP001172457">
    <property type="component" value="Unassembled WGS sequence"/>
</dbReference>
<accession>A0AA38SC14</accession>